<comment type="caution">
    <text evidence="2">The sequence shown here is derived from an EMBL/GenBank/DDBJ whole genome shotgun (WGS) entry which is preliminary data.</text>
</comment>
<reference evidence="2 3" key="1">
    <citation type="submission" date="2023-10" db="EMBL/GenBank/DDBJ databases">
        <title>Characteristics and mechanism of a salt-tolerant marine origin heterotrophic nitrifying- aerobic denitrifying bacteria Marinobacter xestospongiae HN1.</title>
        <authorList>
            <person name="Qi R."/>
        </authorList>
    </citation>
    <scope>NUCLEOTIDE SEQUENCE [LARGE SCALE GENOMIC DNA]</scope>
    <source>
        <strain evidence="2 3">HN1</strain>
    </source>
</reference>
<accession>A0ABU3W0G2</accession>
<keyword evidence="3" id="KW-1185">Reference proteome</keyword>
<feature type="chain" id="PRO_5045686076" evidence="1">
    <location>
        <begin position="28"/>
        <end position="923"/>
    </location>
</feature>
<sequence length="923" mass="102854">MGVQFPARRYSPFVALLASLSIATSHAAPLVTPNPTVVAGDQPYYTHDARNTRLIYTEQNQAFAARVAELQATLQPRYEASFGFSLGERLYVALASDYNQVANGFSTQFPVNRQVNYGGGALSVDRFATTSWLDTLIHHETAHNYQTNARSNPVSRGLYQLLGVGALYTPVVPAITPNLFESSFILEGNAVLNESWHGNGGRLYNGRMKAMTLLQARAGRLTPERLYNEPLAFPYREAHYVFGGFYQYYLAERFGLDRTNRYFLNRSEYWHWPLQVNAPTRDTFGRSFTTLIDDWSQTLASEAATMNLVSGPPLAHSQSAGYLNRNDSEVFFLAQPDGVRAPELVTINRNSGTVRKQRQSYAIGKLIEHRGERYVQGGRHTSPNRIHQGLYDASAQILAGTEGRIVQGYLSDGRAVYFDVPSSFSEPQLYVGDRFYREVNSSVLIGADDALYYFVQDGRKRTLYRNREPLLTLDSYYGRLADIDSHGQVYFITNTRHGSGLFRTDGRGIEQVLAGDNVADARLLDDNSAVVMAVALDSYEYTRQSLRPVAGQPHAPKLFWDLQPVPETDNVAATSVTSGSDPGFDHRYHPLGNLRYQGTEIYLSTVSTRHRDGEDDDHWLYTLNAQFADPLTQNRLGVFALRDGDLSHLAGVSYTNSQYPVLAGVRGYGVLDEQLEDLEVPDDSRGFGVRAELRWPFLRNGYWYGEASGFHYLDYRKREREPTGGQLQVSRTEQFGHSFYPNSRAFIQGFAVNDRGDSVSGGALALATDFPAQFYGGVSGKYARSDASVHHGQRRGVFLDNAPDTLSDDPSLLVIPGLVGATYASEANYGEVHLAKVLNLDAYSFHFPLSLRREALSLRYRHVDTRDATRGGDVSFNQFGVGLTLELVAFNIAPIRVGVEYTRSDDTPMTDRDSVSALLQLGL</sequence>
<proteinExistence type="predicted"/>
<organism evidence="2 3">
    <name type="scientific">Marinobacter xestospongiae</name>
    <dbReference type="NCBI Taxonomy" id="994319"/>
    <lineage>
        <taxon>Bacteria</taxon>
        <taxon>Pseudomonadati</taxon>
        <taxon>Pseudomonadota</taxon>
        <taxon>Gammaproteobacteria</taxon>
        <taxon>Pseudomonadales</taxon>
        <taxon>Marinobacteraceae</taxon>
        <taxon>Marinobacter</taxon>
    </lineage>
</organism>
<dbReference type="EMBL" id="JAWIIJ010000010">
    <property type="protein sequence ID" value="MDV2080032.1"/>
    <property type="molecule type" value="Genomic_DNA"/>
</dbReference>
<feature type="signal peptide" evidence="1">
    <location>
        <begin position="1"/>
        <end position="27"/>
    </location>
</feature>
<gene>
    <name evidence="2" type="ORF">RYS15_15210</name>
</gene>
<dbReference type="Proteomes" id="UP001269819">
    <property type="component" value="Unassembled WGS sequence"/>
</dbReference>
<evidence type="ECO:0000256" key="1">
    <source>
        <dbReference type="SAM" id="SignalP"/>
    </source>
</evidence>
<protein>
    <submittedName>
        <fullName evidence="2">Uncharacterized protein</fullName>
    </submittedName>
</protein>
<keyword evidence="1" id="KW-0732">Signal</keyword>
<name>A0ABU3W0G2_9GAMM</name>
<dbReference type="RefSeq" id="WP_316974493.1">
    <property type="nucleotide sequence ID" value="NZ_JAWIIJ010000010.1"/>
</dbReference>
<evidence type="ECO:0000313" key="2">
    <source>
        <dbReference type="EMBL" id="MDV2080032.1"/>
    </source>
</evidence>
<evidence type="ECO:0000313" key="3">
    <source>
        <dbReference type="Proteomes" id="UP001269819"/>
    </source>
</evidence>